<feature type="region of interest" description="Disordered" evidence="1">
    <location>
        <begin position="142"/>
        <end position="241"/>
    </location>
</feature>
<dbReference type="PANTHER" id="PTHR10773:SF19">
    <property type="match status" value="1"/>
</dbReference>
<comment type="caution">
    <text evidence="3">The sequence shown here is derived from an EMBL/GenBank/DDBJ whole genome shotgun (WGS) entry which is preliminary data.</text>
</comment>
<dbReference type="Proteomes" id="UP001497623">
    <property type="component" value="Unassembled WGS sequence"/>
</dbReference>
<organism evidence="3 4">
    <name type="scientific">Meganyctiphanes norvegica</name>
    <name type="common">Northern krill</name>
    <name type="synonym">Thysanopoda norvegica</name>
    <dbReference type="NCBI Taxonomy" id="48144"/>
    <lineage>
        <taxon>Eukaryota</taxon>
        <taxon>Metazoa</taxon>
        <taxon>Ecdysozoa</taxon>
        <taxon>Arthropoda</taxon>
        <taxon>Crustacea</taxon>
        <taxon>Multicrustacea</taxon>
        <taxon>Malacostraca</taxon>
        <taxon>Eumalacostraca</taxon>
        <taxon>Eucarida</taxon>
        <taxon>Euphausiacea</taxon>
        <taxon>Euphausiidae</taxon>
        <taxon>Meganyctiphanes</taxon>
    </lineage>
</organism>
<accession>A0AAV2QPL5</accession>
<reference evidence="3 4" key="1">
    <citation type="submission" date="2024-05" db="EMBL/GenBank/DDBJ databases">
        <authorList>
            <person name="Wallberg A."/>
        </authorList>
    </citation>
    <scope>NUCLEOTIDE SEQUENCE [LARGE SCALE GENOMIC DNA]</scope>
</reference>
<dbReference type="AlphaFoldDB" id="A0AAV2QPL5"/>
<gene>
    <name evidence="3" type="ORF">MNOR_LOCUS14414</name>
</gene>
<feature type="region of interest" description="Disordered" evidence="1">
    <location>
        <begin position="1195"/>
        <end position="1240"/>
    </location>
</feature>
<evidence type="ECO:0000313" key="4">
    <source>
        <dbReference type="Proteomes" id="UP001497623"/>
    </source>
</evidence>
<name>A0AAV2QPL5_MEGNR</name>
<evidence type="ECO:0000313" key="3">
    <source>
        <dbReference type="EMBL" id="CAL4091729.1"/>
    </source>
</evidence>
<dbReference type="Pfam" id="PF25273">
    <property type="entry name" value="DUF7869"/>
    <property type="match status" value="1"/>
</dbReference>
<protein>
    <recommendedName>
        <fullName evidence="2">DUF7869 domain-containing protein</fullName>
    </recommendedName>
</protein>
<proteinExistence type="predicted"/>
<sequence>MCLTSYSGKIVTLEMNTNSKDSCEDRNMPNQTHNITSEGVKNGSDTSWRLTSFYGAKYQPMEILSDASDSEYDEDNTFTVVDVGDSVISEGDVSDTSEHFDSSDPLASSDLCIPDETNTHSNFNIKGKETLVNKINKVRNYNYDSSDSDSDNNQEKTIPKHKKIKVEVLSPDSVLPASSGSQAGSSTTTTTVHTASDSGSQPSDTTPITITNSDSQPGGSPPNTNPNSVSQPAETPVSKQQTWACNVRKNAKNHGLSYYTKIKGTNELREMPARKIGNPCNCKNKCFEKVTEEGIESIFKHFWAMGDYNMQNSYLTGRIQQMGLKRKRTKSEESKKTCTNIYTVEFKKKIHIVCREAFLSIHDIKKGRTSTALKKKTEGGGIIKDLRGLNPNTNSRKYSKEVVNCGHNHIGKFISSYNKDIQVPVVDDGDIIKIEDVIDTSLNFDVKIEEDVIDTSVNFDVKIEGGVIDTSVNFYSSDPLASSDPSIPDKTNTHSNCNIKGRDTLVDKIRYCNYDSSDSDNDEEKTIPKHKKLKVEVLSPVSALTASSGSQTGGSIPTTIVPTASDSGSQHRDSTPTTITDSGSQPRGNPPNTYHNSVSQPAGTPISKQQTWACNVRKNAKNHGLSYYTKVKGTKELREMPARKIGKPCNCKNKCFEKVTEVGVESIFKHFWAMGDYNMQNSYLTGRIQQMDLKRNQTKFEESKKTCTNIYTVEFKKKLHTVCKEAFLSMHDIKKGRTSTALKKKTEGGGIIKDLRGLNPNTNKGKYSEEAVNCVHNHIRQLPVTSSHYTRKKKQKRQFLEADLSIRKIYGKYREFMSSYNKNIQVVSLKYYYKIFSNNYNIGFRPVAKDICQKCNRLQFIIAEGIKKAKNVEKYQKEQDEHKAQYITAYNALKAAKQPENNWVSICMDLQQTMPCPKLAVGSAYYKRKLSLYNLCVHDITKDESYMFVWEENNAGRGSVEIFSCLHKWLGDYILNTPKHPRNLRIFADNCGGQNKNLNMTLALLREVHVKHFDRIELCYLVPGHSFMACDKAFGMVEKNLRIYESIMSPEHYCMKIASSRAKKDFPLYHMKNYNFLDIEIFLRDRIACRRFVKDKAFQTAAQIIITHEYPIGFILKKDYHISDEMGEYCSVVPPMGNVESFSLGIVSMPQKYPQERQMNLKKVRDIESLGVYLGEENQWVKDLSMRQKELYGNTAAAAVPRDQDDPAIVPEGNQDQDDVDEQPDDQQDDHGYMNDRANEEFEYDPCVVYYIRSEKNKR</sequence>
<dbReference type="PANTHER" id="PTHR10773">
    <property type="entry name" value="DNA-DIRECTED RNA POLYMERASES I, II, AND III SUBUNIT RPABC2"/>
    <property type="match status" value="1"/>
</dbReference>
<feature type="region of interest" description="Disordered" evidence="1">
    <location>
        <begin position="89"/>
        <end position="123"/>
    </location>
</feature>
<dbReference type="EMBL" id="CAXKWB010008629">
    <property type="protein sequence ID" value="CAL4091729.1"/>
    <property type="molecule type" value="Genomic_DNA"/>
</dbReference>
<feature type="compositionally biased region" description="Polar residues" evidence="1">
    <location>
        <begin position="575"/>
        <end position="606"/>
    </location>
</feature>
<feature type="compositionally biased region" description="Basic and acidic residues" evidence="1">
    <location>
        <begin position="1229"/>
        <end position="1240"/>
    </location>
</feature>
<feature type="region of interest" description="Disordered" evidence="1">
    <location>
        <begin position="544"/>
        <end position="606"/>
    </location>
</feature>
<feature type="domain" description="DUF7869" evidence="2">
    <location>
        <begin position="943"/>
        <end position="1087"/>
    </location>
</feature>
<feature type="compositionally biased region" description="Polar residues" evidence="1">
    <location>
        <begin position="200"/>
        <end position="214"/>
    </location>
</feature>
<dbReference type="InterPro" id="IPR057191">
    <property type="entry name" value="DUF7869"/>
</dbReference>
<evidence type="ECO:0000256" key="1">
    <source>
        <dbReference type="SAM" id="MobiDB-lite"/>
    </source>
</evidence>
<feature type="compositionally biased region" description="Polar residues" evidence="1">
    <location>
        <begin position="544"/>
        <end position="568"/>
    </location>
</feature>
<keyword evidence="4" id="KW-1185">Reference proteome</keyword>
<feature type="compositionally biased region" description="Low complexity" evidence="1">
    <location>
        <begin position="177"/>
        <end position="199"/>
    </location>
</feature>
<feature type="compositionally biased region" description="Acidic residues" evidence="1">
    <location>
        <begin position="1215"/>
        <end position="1228"/>
    </location>
</feature>
<evidence type="ECO:0000259" key="2">
    <source>
        <dbReference type="Pfam" id="PF25273"/>
    </source>
</evidence>